<keyword evidence="6" id="KW-0963">Cytoplasm</keyword>
<feature type="binding site" evidence="6">
    <location>
        <position position="68"/>
    </location>
    <ligand>
        <name>NAD(+)</name>
        <dbReference type="ChEBI" id="CHEBI:57540"/>
    </ligand>
</feature>
<comment type="function">
    <text evidence="6">Involved in the regulation of the intracellular balance of NAD and NADP, and is a key enzyme in the biosynthesis of NADP. Catalyzes specifically the phosphorylation on 2'-hydroxyl of the adenosine moiety of NAD to yield NADP.</text>
</comment>
<name>A0A2G3DUY3_9FIRM</name>
<feature type="binding site" evidence="6">
    <location>
        <begin position="135"/>
        <end position="136"/>
    </location>
    <ligand>
        <name>NAD(+)</name>
        <dbReference type="ChEBI" id="CHEBI:57540"/>
    </ligand>
</feature>
<reference evidence="7 8" key="2">
    <citation type="submission" date="2017-10" db="EMBL/GenBank/DDBJ databases">
        <authorList>
            <person name="Banno H."/>
            <person name="Chua N.-H."/>
        </authorList>
    </citation>
    <scope>NUCLEOTIDE SEQUENCE [LARGE SCALE GENOMIC DNA]</scope>
    <source>
        <strain evidence="7 8">JK626</strain>
    </source>
</reference>
<dbReference type="GO" id="GO:0005524">
    <property type="term" value="F:ATP binding"/>
    <property type="evidence" value="ECO:0007669"/>
    <property type="project" value="UniProtKB-KW"/>
</dbReference>
<reference evidence="7 8" key="1">
    <citation type="submission" date="2017-10" db="EMBL/GenBank/DDBJ databases">
        <title>Resolving the taxonomy of Roseburia spp., Eubacterium rectale and Agathobacter spp. through phylogenomic analysis.</title>
        <authorList>
            <person name="Sheridan P.O."/>
            <person name="Walker A.W."/>
            <person name="Duncan S.H."/>
            <person name="Scott K.P."/>
            <person name="Toole P.W.O."/>
            <person name="Luis P."/>
            <person name="Flint H.J."/>
        </authorList>
    </citation>
    <scope>NUCLEOTIDE SEQUENCE [LARGE SCALE GENOMIC DNA]</scope>
    <source>
        <strain evidence="7 8">JK626</strain>
    </source>
</reference>
<dbReference type="GO" id="GO:0051287">
    <property type="term" value="F:NAD binding"/>
    <property type="evidence" value="ECO:0007669"/>
    <property type="project" value="UniProtKB-ARBA"/>
</dbReference>
<feature type="binding site" evidence="6">
    <location>
        <begin position="63"/>
        <end position="64"/>
    </location>
    <ligand>
        <name>NAD(+)</name>
        <dbReference type="ChEBI" id="CHEBI:57540"/>
    </ligand>
</feature>
<dbReference type="GO" id="GO:0003951">
    <property type="term" value="F:NAD+ kinase activity"/>
    <property type="evidence" value="ECO:0007669"/>
    <property type="project" value="UniProtKB-UniRule"/>
</dbReference>
<evidence type="ECO:0000313" key="7">
    <source>
        <dbReference type="EMBL" id="PHU34812.1"/>
    </source>
</evidence>
<comment type="catalytic activity">
    <reaction evidence="5 6">
        <text>NAD(+) + ATP = ADP + NADP(+) + H(+)</text>
        <dbReference type="Rhea" id="RHEA:18629"/>
        <dbReference type="ChEBI" id="CHEBI:15378"/>
        <dbReference type="ChEBI" id="CHEBI:30616"/>
        <dbReference type="ChEBI" id="CHEBI:57540"/>
        <dbReference type="ChEBI" id="CHEBI:58349"/>
        <dbReference type="ChEBI" id="CHEBI:456216"/>
        <dbReference type="EC" id="2.7.1.23"/>
    </reaction>
</comment>
<dbReference type="GO" id="GO:0005737">
    <property type="term" value="C:cytoplasm"/>
    <property type="evidence" value="ECO:0007669"/>
    <property type="project" value="UniProtKB-SubCell"/>
</dbReference>
<keyword evidence="1 6" id="KW-0808">Transferase</keyword>
<evidence type="ECO:0000256" key="2">
    <source>
        <dbReference type="ARBA" id="ARBA00022777"/>
    </source>
</evidence>
<comment type="subcellular location">
    <subcellularLocation>
        <location evidence="6">Cytoplasm</location>
    </subcellularLocation>
</comment>
<keyword evidence="2 6" id="KW-0418">Kinase</keyword>
<evidence type="ECO:0000256" key="4">
    <source>
        <dbReference type="ARBA" id="ARBA00023027"/>
    </source>
</evidence>
<dbReference type="PANTHER" id="PTHR20275">
    <property type="entry name" value="NAD KINASE"/>
    <property type="match status" value="1"/>
</dbReference>
<dbReference type="RefSeq" id="WP_099391725.1">
    <property type="nucleotide sequence ID" value="NZ_PDYF01000011.1"/>
</dbReference>
<proteinExistence type="inferred from homology"/>
<keyword evidence="3 6" id="KW-0521">NADP</keyword>
<evidence type="ECO:0000256" key="3">
    <source>
        <dbReference type="ARBA" id="ARBA00022857"/>
    </source>
</evidence>
<keyword evidence="6" id="KW-0547">Nucleotide-binding</keyword>
<accession>A0A2G3DUY3</accession>
<comment type="caution">
    <text evidence="6">Lacks conserved residue(s) required for the propagation of feature annotation.</text>
</comment>
<dbReference type="Gene3D" id="3.40.50.10330">
    <property type="entry name" value="Probable inorganic polyphosphate/atp-NAD kinase, domain 1"/>
    <property type="match status" value="1"/>
</dbReference>
<dbReference type="InterPro" id="IPR017438">
    <property type="entry name" value="ATP-NAD_kinase_N"/>
</dbReference>
<feature type="binding site" evidence="6">
    <location>
        <position position="166"/>
    </location>
    <ligand>
        <name>NAD(+)</name>
        <dbReference type="ChEBI" id="CHEBI:57540"/>
    </ligand>
</feature>
<protein>
    <recommendedName>
        <fullName evidence="6">NAD kinase</fullName>
        <ecNumber evidence="6">2.7.1.23</ecNumber>
    </recommendedName>
    <alternativeName>
        <fullName evidence="6">ATP-dependent NAD kinase</fullName>
    </alternativeName>
</protein>
<keyword evidence="6" id="KW-0067">ATP-binding</keyword>
<dbReference type="Gene3D" id="2.60.200.30">
    <property type="entry name" value="Probable inorganic polyphosphate/atp-NAD kinase, domain 2"/>
    <property type="match status" value="1"/>
</dbReference>
<dbReference type="GO" id="GO:0006741">
    <property type="term" value="P:NADP+ biosynthetic process"/>
    <property type="evidence" value="ECO:0007669"/>
    <property type="project" value="UniProtKB-UniRule"/>
</dbReference>
<organism evidence="7 8">
    <name type="scientific">Pseudobutyrivibrio ruminis</name>
    <dbReference type="NCBI Taxonomy" id="46206"/>
    <lineage>
        <taxon>Bacteria</taxon>
        <taxon>Bacillati</taxon>
        <taxon>Bacillota</taxon>
        <taxon>Clostridia</taxon>
        <taxon>Lachnospirales</taxon>
        <taxon>Lachnospiraceae</taxon>
        <taxon>Pseudobutyrivibrio</taxon>
    </lineage>
</organism>
<feature type="active site" description="Proton acceptor" evidence="6">
    <location>
        <position position="63"/>
    </location>
</feature>
<dbReference type="GO" id="GO:0019674">
    <property type="term" value="P:NAD+ metabolic process"/>
    <property type="evidence" value="ECO:0007669"/>
    <property type="project" value="InterPro"/>
</dbReference>
<comment type="similarity">
    <text evidence="6">Belongs to the NAD kinase family.</text>
</comment>
<dbReference type="Proteomes" id="UP000225889">
    <property type="component" value="Unassembled WGS sequence"/>
</dbReference>
<sequence>MKNFLIVARSFSDLHEEYIGIITDYIKSKGGMCILDLATCPDSSEAEVTVDDNIECIITVGGDGTVVRVAQNVTNRKIPIVGLNCGHLGYLCDMTVDNVIHCLDQLLSDNYKIDERMMLEGECSSDNNNKFRALNDIVVASEAAGLYVLNLTVKVNGIQLYCHNCDGLIVSTPTGSTAYNLSANGPIVSPHADCIILTPINPHTLNSRSIILSSNDEVEVSISARHEEDNAKANVIYDGTLRQVLLNEDTLKIYRSKTTSHMVMLENVNFLERIRARMQEI</sequence>
<dbReference type="EMBL" id="PDYF01000011">
    <property type="protein sequence ID" value="PHU34812.1"/>
    <property type="molecule type" value="Genomic_DNA"/>
</dbReference>
<dbReference type="AlphaFoldDB" id="A0A2G3DUY3"/>
<dbReference type="Pfam" id="PF20143">
    <property type="entry name" value="NAD_kinase_C"/>
    <property type="match status" value="1"/>
</dbReference>
<evidence type="ECO:0000256" key="6">
    <source>
        <dbReference type="HAMAP-Rule" id="MF_00361"/>
    </source>
</evidence>
<dbReference type="GO" id="GO:0046872">
    <property type="term" value="F:metal ion binding"/>
    <property type="evidence" value="ECO:0007669"/>
    <property type="project" value="UniProtKB-UniRule"/>
</dbReference>
<dbReference type="SUPFAM" id="SSF111331">
    <property type="entry name" value="NAD kinase/diacylglycerol kinase-like"/>
    <property type="match status" value="1"/>
</dbReference>
<dbReference type="Pfam" id="PF01513">
    <property type="entry name" value="NAD_kinase"/>
    <property type="match status" value="1"/>
</dbReference>
<comment type="caution">
    <text evidence="7">The sequence shown here is derived from an EMBL/GenBank/DDBJ whole genome shotgun (WGS) entry which is preliminary data.</text>
</comment>
<comment type="cofactor">
    <cofactor evidence="6">
        <name>a divalent metal cation</name>
        <dbReference type="ChEBI" id="CHEBI:60240"/>
    </cofactor>
</comment>
<dbReference type="HAMAP" id="MF_00361">
    <property type="entry name" value="NAD_kinase"/>
    <property type="match status" value="1"/>
</dbReference>
<evidence type="ECO:0000313" key="8">
    <source>
        <dbReference type="Proteomes" id="UP000225889"/>
    </source>
</evidence>
<dbReference type="InterPro" id="IPR017437">
    <property type="entry name" value="ATP-NAD_kinase_PpnK-typ_C"/>
</dbReference>
<keyword evidence="4 6" id="KW-0520">NAD</keyword>
<evidence type="ECO:0000256" key="5">
    <source>
        <dbReference type="ARBA" id="ARBA00047925"/>
    </source>
</evidence>
<gene>
    <name evidence="6" type="primary">nadK</name>
    <name evidence="7" type="ORF">CSX01_05580</name>
</gene>
<dbReference type="InterPro" id="IPR002504">
    <property type="entry name" value="NADK"/>
</dbReference>
<feature type="binding site" evidence="6">
    <location>
        <begin position="177"/>
        <end position="182"/>
    </location>
    <ligand>
        <name>NAD(+)</name>
        <dbReference type="ChEBI" id="CHEBI:57540"/>
    </ligand>
</feature>
<dbReference type="PANTHER" id="PTHR20275:SF0">
    <property type="entry name" value="NAD KINASE"/>
    <property type="match status" value="1"/>
</dbReference>
<dbReference type="InterPro" id="IPR016064">
    <property type="entry name" value="NAD/diacylglycerol_kinase_sf"/>
</dbReference>
<evidence type="ECO:0000256" key="1">
    <source>
        <dbReference type="ARBA" id="ARBA00022679"/>
    </source>
</evidence>
<dbReference type="EC" id="2.7.1.23" evidence="6"/>